<proteinExistence type="predicted"/>
<organism evidence="4 5">
    <name type="scientific">Cymbomonas tetramitiformis</name>
    <dbReference type="NCBI Taxonomy" id="36881"/>
    <lineage>
        <taxon>Eukaryota</taxon>
        <taxon>Viridiplantae</taxon>
        <taxon>Chlorophyta</taxon>
        <taxon>Pyramimonadophyceae</taxon>
        <taxon>Pyramimonadales</taxon>
        <taxon>Pyramimonadaceae</taxon>
        <taxon>Cymbomonas</taxon>
    </lineage>
</organism>
<dbReference type="Proteomes" id="UP001190700">
    <property type="component" value="Unassembled WGS sequence"/>
</dbReference>
<feature type="repeat" description="WD" evidence="3">
    <location>
        <begin position="426"/>
        <end position="467"/>
    </location>
</feature>
<feature type="repeat" description="WD" evidence="3">
    <location>
        <begin position="595"/>
        <end position="634"/>
    </location>
</feature>
<keyword evidence="1 3" id="KW-0853">WD repeat</keyword>
<dbReference type="InterPro" id="IPR001680">
    <property type="entry name" value="WD40_rpt"/>
</dbReference>
<feature type="repeat" description="WD" evidence="3">
    <location>
        <begin position="517"/>
        <end position="551"/>
    </location>
</feature>
<dbReference type="PANTHER" id="PTHR13720:SF39">
    <property type="entry name" value="F-BOX DOMAIN-CONTAINING PROTEIN"/>
    <property type="match status" value="1"/>
</dbReference>
<keyword evidence="5" id="KW-1185">Reference proteome</keyword>
<name>A0AAE0G5R1_9CHLO</name>
<evidence type="ECO:0000313" key="4">
    <source>
        <dbReference type="EMBL" id="KAK3272107.1"/>
    </source>
</evidence>
<dbReference type="AlphaFoldDB" id="A0AAE0G5R1"/>
<sequence>MAGTDKPGRVDLVLEQALGCSGAVRGALATCQGGSILYPANAWVIMSSEGDPTKQAFLRGHDSCVSCLASTASGSMAASGESGKASDVVIWSLQTMTPIFRLCEHTFGVSCVAFSQDEKLLVSTGNVQDRKVVVWDTSSGCIVASTRLEPRPCIAAAWAPVDGALYRFALVGEQGQPENNVFLYTVNPYEGTIECERFRSGQVQRSYTSALFSPDGQLLLCGTTSGDVITYAVPARVLQEVIPVCKGAVTGVQGPAPNGEYLVSGVDGGVFLMNSSPGLPYAQGKFRTPGVLDIRKPPPLVKLSGEVTSLSYLPGSEDALAMTAEGGLYRVSLDGDAGMLREHHSAAVTACAFSPSNPDVAATCSKDSSVILWNLNDYSALFKATVKSAGAALCVCLVDSVLISGWEDGQLRGHSMATGELIWTIKDVHKGGITAVTASHNETFIVTGGEQGTVRVWDAQTRGMVVELRQHTKRITGLEVFVGDEAVLSCSRDESFIVWDVRKGCCLSAHRTKMGYLNGVALAPDQVQVVTVGSDKRISFWDLREKNPLQVIPDAHGAEGMCIAMSPDGSMFATGGVDQVIRLWQFETGSLLSEVFGHSATICSLKFSPSGKQLLSAGADGMLAVWAFTSNAIV</sequence>
<dbReference type="SUPFAM" id="SSF50998">
    <property type="entry name" value="Quinoprotein alcohol dehydrogenase-like"/>
    <property type="match status" value="1"/>
</dbReference>
<dbReference type="Pfam" id="PF00400">
    <property type="entry name" value="WD40"/>
    <property type="match status" value="7"/>
</dbReference>
<dbReference type="InterPro" id="IPR019775">
    <property type="entry name" value="WD40_repeat_CS"/>
</dbReference>
<gene>
    <name evidence="4" type="ORF">CYMTET_19575</name>
</gene>
<protein>
    <recommendedName>
        <fullName evidence="6">Guanine nucleotide-binding protein subunit beta-like protein</fullName>
    </recommendedName>
</protein>
<dbReference type="EMBL" id="LGRX02009155">
    <property type="protein sequence ID" value="KAK3272107.1"/>
    <property type="molecule type" value="Genomic_DNA"/>
</dbReference>
<dbReference type="SMART" id="SM00320">
    <property type="entry name" value="WD40"/>
    <property type="match status" value="9"/>
</dbReference>
<evidence type="ECO:0000256" key="2">
    <source>
        <dbReference type="ARBA" id="ARBA00022737"/>
    </source>
</evidence>
<dbReference type="InterPro" id="IPR015943">
    <property type="entry name" value="WD40/YVTN_repeat-like_dom_sf"/>
</dbReference>
<evidence type="ECO:0000256" key="3">
    <source>
        <dbReference type="PROSITE-ProRule" id="PRU00221"/>
    </source>
</evidence>
<comment type="caution">
    <text evidence="4">The sequence shown here is derived from an EMBL/GenBank/DDBJ whole genome shotgun (WGS) entry which is preliminary data.</text>
</comment>
<dbReference type="InterPro" id="IPR050630">
    <property type="entry name" value="WD_repeat_EMAP"/>
</dbReference>
<dbReference type="InterPro" id="IPR011047">
    <property type="entry name" value="Quinoprotein_ADH-like_sf"/>
</dbReference>
<evidence type="ECO:0008006" key="6">
    <source>
        <dbReference type="Google" id="ProtNLM"/>
    </source>
</evidence>
<evidence type="ECO:0000313" key="5">
    <source>
        <dbReference type="Proteomes" id="UP001190700"/>
    </source>
</evidence>
<reference evidence="4 5" key="1">
    <citation type="journal article" date="2015" name="Genome Biol. Evol.">
        <title>Comparative Genomics of a Bacterivorous Green Alga Reveals Evolutionary Causalities and Consequences of Phago-Mixotrophic Mode of Nutrition.</title>
        <authorList>
            <person name="Burns J.A."/>
            <person name="Paasch A."/>
            <person name="Narechania A."/>
            <person name="Kim E."/>
        </authorList>
    </citation>
    <scope>NUCLEOTIDE SEQUENCE [LARGE SCALE GENOMIC DNA]</scope>
    <source>
        <strain evidence="4 5">PLY_AMNH</strain>
    </source>
</reference>
<dbReference type="SUPFAM" id="SSF50978">
    <property type="entry name" value="WD40 repeat-like"/>
    <property type="match status" value="1"/>
</dbReference>
<feature type="repeat" description="WD" evidence="3">
    <location>
        <begin position="468"/>
        <end position="509"/>
    </location>
</feature>
<feature type="repeat" description="WD" evidence="3">
    <location>
        <begin position="553"/>
        <end position="594"/>
    </location>
</feature>
<dbReference type="PROSITE" id="PS00678">
    <property type="entry name" value="WD_REPEATS_1"/>
    <property type="match status" value="2"/>
</dbReference>
<accession>A0AAE0G5R1</accession>
<dbReference type="Gene3D" id="2.130.10.10">
    <property type="entry name" value="YVTN repeat-like/Quinoprotein amine dehydrogenase"/>
    <property type="match status" value="3"/>
</dbReference>
<dbReference type="PANTHER" id="PTHR13720">
    <property type="entry name" value="WD-40 REPEAT PROTEIN"/>
    <property type="match status" value="1"/>
</dbReference>
<evidence type="ECO:0000256" key="1">
    <source>
        <dbReference type="ARBA" id="ARBA00022574"/>
    </source>
</evidence>
<dbReference type="PROSITE" id="PS50082">
    <property type="entry name" value="WD_REPEATS_2"/>
    <property type="match status" value="6"/>
</dbReference>
<dbReference type="InterPro" id="IPR036322">
    <property type="entry name" value="WD40_repeat_dom_sf"/>
</dbReference>
<keyword evidence="2" id="KW-0677">Repeat</keyword>
<dbReference type="GO" id="GO:0005929">
    <property type="term" value="C:cilium"/>
    <property type="evidence" value="ECO:0007669"/>
    <property type="project" value="UniProtKB-ARBA"/>
</dbReference>
<dbReference type="PROSITE" id="PS50294">
    <property type="entry name" value="WD_REPEATS_REGION"/>
    <property type="match status" value="3"/>
</dbReference>
<dbReference type="CDD" id="cd00200">
    <property type="entry name" value="WD40"/>
    <property type="match status" value="1"/>
</dbReference>
<feature type="repeat" description="WD" evidence="3">
    <location>
        <begin position="341"/>
        <end position="383"/>
    </location>
</feature>